<keyword evidence="2" id="KW-1185">Reference proteome</keyword>
<gene>
    <name evidence="1" type="ORF">RRG08_047870</name>
</gene>
<dbReference type="AlphaFoldDB" id="A0AAE0ZYG2"/>
<dbReference type="EMBL" id="JAWDGP010003107">
    <property type="protein sequence ID" value="KAK3777251.1"/>
    <property type="molecule type" value="Genomic_DNA"/>
</dbReference>
<evidence type="ECO:0000313" key="1">
    <source>
        <dbReference type="EMBL" id="KAK3777251.1"/>
    </source>
</evidence>
<accession>A0AAE0ZYG2</accession>
<organism evidence="1 2">
    <name type="scientific">Elysia crispata</name>
    <name type="common">lettuce slug</name>
    <dbReference type="NCBI Taxonomy" id="231223"/>
    <lineage>
        <taxon>Eukaryota</taxon>
        <taxon>Metazoa</taxon>
        <taxon>Spiralia</taxon>
        <taxon>Lophotrochozoa</taxon>
        <taxon>Mollusca</taxon>
        <taxon>Gastropoda</taxon>
        <taxon>Heterobranchia</taxon>
        <taxon>Euthyneura</taxon>
        <taxon>Panpulmonata</taxon>
        <taxon>Sacoglossa</taxon>
        <taxon>Placobranchoidea</taxon>
        <taxon>Plakobranchidae</taxon>
        <taxon>Elysia</taxon>
    </lineage>
</organism>
<proteinExistence type="predicted"/>
<protein>
    <submittedName>
        <fullName evidence="1">Uncharacterized protein</fullName>
    </submittedName>
</protein>
<sequence length="138" mass="16231">MIRRKILEIYPSVWETEMTRSGSKETQELGDHAHTRLGKVALPYGPQTNREIDWNTQRLLCFVKNGVRFYIDFPSGDQRAVRGTILLRDFLEPDEILDDRDSSVRMEEGEGILEPDEILDDRDRSVRYGGRRRYSRTR</sequence>
<dbReference type="Proteomes" id="UP001283361">
    <property type="component" value="Unassembled WGS sequence"/>
</dbReference>
<reference evidence="1" key="1">
    <citation type="journal article" date="2023" name="G3 (Bethesda)">
        <title>A reference genome for the long-term kleptoplast-retaining sea slug Elysia crispata morphotype clarki.</title>
        <authorList>
            <person name="Eastman K.E."/>
            <person name="Pendleton A.L."/>
            <person name="Shaikh M.A."/>
            <person name="Suttiyut T."/>
            <person name="Ogas R."/>
            <person name="Tomko P."/>
            <person name="Gavelis G."/>
            <person name="Widhalm J.R."/>
            <person name="Wisecaver J.H."/>
        </authorList>
    </citation>
    <scope>NUCLEOTIDE SEQUENCE</scope>
    <source>
        <strain evidence="1">ECLA1</strain>
    </source>
</reference>
<evidence type="ECO:0000313" key="2">
    <source>
        <dbReference type="Proteomes" id="UP001283361"/>
    </source>
</evidence>
<name>A0AAE0ZYG2_9GAST</name>
<comment type="caution">
    <text evidence="1">The sequence shown here is derived from an EMBL/GenBank/DDBJ whole genome shotgun (WGS) entry which is preliminary data.</text>
</comment>